<dbReference type="SUPFAM" id="SSF54928">
    <property type="entry name" value="RNA-binding domain, RBD"/>
    <property type="match status" value="1"/>
</dbReference>
<dbReference type="Pfam" id="PF00076">
    <property type="entry name" value="RRM_1"/>
    <property type="match status" value="1"/>
</dbReference>
<dbReference type="GO" id="GO:0003723">
    <property type="term" value="F:RNA binding"/>
    <property type="evidence" value="ECO:0007669"/>
    <property type="project" value="UniProtKB-UniRule"/>
</dbReference>
<proteinExistence type="predicted"/>
<keyword evidence="5" id="KW-1185">Reference proteome</keyword>
<dbReference type="CDD" id="cd00590">
    <property type="entry name" value="RRM_SF"/>
    <property type="match status" value="2"/>
</dbReference>
<dbReference type="SMART" id="SM00360">
    <property type="entry name" value="RRM"/>
    <property type="match status" value="2"/>
</dbReference>
<protein>
    <recommendedName>
        <fullName evidence="3">RRM domain-containing protein</fullName>
    </recommendedName>
</protein>
<sequence>LANGNRIHVGNIPYSAQKSDVGELFDDAGYDILYSQNIDISIDAFTCRNPSYCFVDLNTAGTAAQAIGTLNGRNPLGRPLKIKPCIQKRQTLPYKLDPRETFVEDRCPNRSPIAKAPITLTTIPLTSDSKEGNRSLYVGGLPKPQSQHTSDLRPRDLFRDFNVTGVSKVKSPRDILRLRLQPGNRFYAFVDLLSGGEAKATITALHGRKEWGGRLKVRLAKGEAKTALLERAEEREEMSDVEMEQWLN</sequence>
<dbReference type="EMBL" id="ML977614">
    <property type="protein sequence ID" value="KAF1997413.1"/>
    <property type="molecule type" value="Genomic_DNA"/>
</dbReference>
<keyword evidence="1 2" id="KW-0694">RNA-binding</keyword>
<feature type="domain" description="RRM" evidence="3">
    <location>
        <begin position="5"/>
        <end position="87"/>
    </location>
</feature>
<evidence type="ECO:0000256" key="2">
    <source>
        <dbReference type="PROSITE-ProRule" id="PRU00176"/>
    </source>
</evidence>
<dbReference type="InterPro" id="IPR035979">
    <property type="entry name" value="RBD_domain_sf"/>
</dbReference>
<dbReference type="OrthoDB" id="272703at2759"/>
<evidence type="ECO:0000256" key="1">
    <source>
        <dbReference type="ARBA" id="ARBA00022884"/>
    </source>
</evidence>
<dbReference type="Gene3D" id="3.30.70.330">
    <property type="match status" value="2"/>
</dbReference>
<gene>
    <name evidence="4" type="ORF">P154DRAFT_605849</name>
</gene>
<dbReference type="InterPro" id="IPR012677">
    <property type="entry name" value="Nucleotide-bd_a/b_plait_sf"/>
</dbReference>
<evidence type="ECO:0000313" key="5">
    <source>
        <dbReference type="Proteomes" id="UP000799779"/>
    </source>
</evidence>
<feature type="domain" description="RRM" evidence="3">
    <location>
        <begin position="134"/>
        <end position="222"/>
    </location>
</feature>
<feature type="non-terminal residue" evidence="4">
    <location>
        <position position="1"/>
    </location>
</feature>
<dbReference type="PANTHER" id="PTHR21245">
    <property type="entry name" value="HETEROGENEOUS NUCLEAR RIBONUCLEOPROTEIN"/>
    <property type="match status" value="1"/>
</dbReference>
<dbReference type="AlphaFoldDB" id="A0A6A5W696"/>
<reference evidence="4" key="1">
    <citation type="journal article" date="2020" name="Stud. Mycol.">
        <title>101 Dothideomycetes genomes: a test case for predicting lifestyles and emergence of pathogens.</title>
        <authorList>
            <person name="Haridas S."/>
            <person name="Albert R."/>
            <person name="Binder M."/>
            <person name="Bloem J."/>
            <person name="Labutti K."/>
            <person name="Salamov A."/>
            <person name="Andreopoulos B."/>
            <person name="Baker S."/>
            <person name="Barry K."/>
            <person name="Bills G."/>
            <person name="Bluhm B."/>
            <person name="Cannon C."/>
            <person name="Castanera R."/>
            <person name="Culley D."/>
            <person name="Daum C."/>
            <person name="Ezra D."/>
            <person name="Gonzalez J."/>
            <person name="Henrissat B."/>
            <person name="Kuo A."/>
            <person name="Liang C."/>
            <person name="Lipzen A."/>
            <person name="Lutzoni F."/>
            <person name="Magnuson J."/>
            <person name="Mondo S."/>
            <person name="Nolan M."/>
            <person name="Ohm R."/>
            <person name="Pangilinan J."/>
            <person name="Park H.-J."/>
            <person name="Ramirez L."/>
            <person name="Alfaro M."/>
            <person name="Sun H."/>
            <person name="Tritt A."/>
            <person name="Yoshinaga Y."/>
            <person name="Zwiers L.-H."/>
            <person name="Turgeon B."/>
            <person name="Goodwin S."/>
            <person name="Spatafora J."/>
            <person name="Crous P."/>
            <person name="Grigoriev I."/>
        </authorList>
    </citation>
    <scope>NUCLEOTIDE SEQUENCE</scope>
    <source>
        <strain evidence="4">CBS 123094</strain>
    </source>
</reference>
<evidence type="ECO:0000259" key="3">
    <source>
        <dbReference type="PROSITE" id="PS50102"/>
    </source>
</evidence>
<evidence type="ECO:0000313" key="4">
    <source>
        <dbReference type="EMBL" id="KAF1997413.1"/>
    </source>
</evidence>
<dbReference type="InterPro" id="IPR000504">
    <property type="entry name" value="RRM_dom"/>
</dbReference>
<dbReference type="PROSITE" id="PS50102">
    <property type="entry name" value="RRM"/>
    <property type="match status" value="2"/>
</dbReference>
<name>A0A6A5W696_9PLEO</name>
<organism evidence="4 5">
    <name type="scientific">Amniculicola lignicola CBS 123094</name>
    <dbReference type="NCBI Taxonomy" id="1392246"/>
    <lineage>
        <taxon>Eukaryota</taxon>
        <taxon>Fungi</taxon>
        <taxon>Dikarya</taxon>
        <taxon>Ascomycota</taxon>
        <taxon>Pezizomycotina</taxon>
        <taxon>Dothideomycetes</taxon>
        <taxon>Pleosporomycetidae</taxon>
        <taxon>Pleosporales</taxon>
        <taxon>Amniculicolaceae</taxon>
        <taxon>Amniculicola</taxon>
    </lineage>
</organism>
<accession>A0A6A5W696</accession>
<dbReference type="Proteomes" id="UP000799779">
    <property type="component" value="Unassembled WGS sequence"/>
</dbReference>